<sequence length="265" mass="29102">MSSLPPTSTGNGPPPGPLAPTVVIDFYVFDRYLGFVSTIISCIVYGLILALFVDCLRHLQRNPSRNSRRKKAILVGYIIGMVLMSTLGLVLSSLIMTRAFFHSPEDRLLKLLGKAVVIPYILASWGADGMMIWRCIILYEGIARNRFNFLLGLLGLLVLAALGSGIVFIVLIFETERLAASIFMVILPCATSLTNVAFASLISVRLLWHQKRMRDALGERRLPRPPPAKPNCSSDPGNAAHSCIRNIPATLDSACSESYRCSIDH</sequence>
<dbReference type="Proteomes" id="UP001148786">
    <property type="component" value="Unassembled WGS sequence"/>
</dbReference>
<keyword evidence="1" id="KW-0812">Transmembrane</keyword>
<dbReference type="OrthoDB" id="3267806at2759"/>
<protein>
    <submittedName>
        <fullName evidence="2">Uncharacterized protein</fullName>
    </submittedName>
</protein>
<evidence type="ECO:0000313" key="3">
    <source>
        <dbReference type="Proteomes" id="UP001148786"/>
    </source>
</evidence>
<proteinExistence type="predicted"/>
<feature type="transmembrane region" description="Helical" evidence="1">
    <location>
        <begin position="32"/>
        <end position="53"/>
    </location>
</feature>
<accession>A0A9W8K6A6</accession>
<keyword evidence="1" id="KW-1133">Transmembrane helix</keyword>
<gene>
    <name evidence="2" type="ORF">NLJ89_g3060</name>
</gene>
<comment type="caution">
    <text evidence="2">The sequence shown here is derived from an EMBL/GenBank/DDBJ whole genome shotgun (WGS) entry which is preliminary data.</text>
</comment>
<evidence type="ECO:0000313" key="2">
    <source>
        <dbReference type="EMBL" id="KAJ3513240.1"/>
    </source>
</evidence>
<keyword evidence="1" id="KW-0472">Membrane</keyword>
<feature type="transmembrane region" description="Helical" evidence="1">
    <location>
        <begin position="179"/>
        <end position="204"/>
    </location>
</feature>
<name>A0A9W8K6A6_9AGAR</name>
<dbReference type="EMBL" id="JANKHO010000209">
    <property type="protein sequence ID" value="KAJ3513240.1"/>
    <property type="molecule type" value="Genomic_DNA"/>
</dbReference>
<feature type="transmembrane region" description="Helical" evidence="1">
    <location>
        <begin position="149"/>
        <end position="173"/>
    </location>
</feature>
<organism evidence="2 3">
    <name type="scientific">Agrocybe chaxingu</name>
    <dbReference type="NCBI Taxonomy" id="84603"/>
    <lineage>
        <taxon>Eukaryota</taxon>
        <taxon>Fungi</taxon>
        <taxon>Dikarya</taxon>
        <taxon>Basidiomycota</taxon>
        <taxon>Agaricomycotina</taxon>
        <taxon>Agaricomycetes</taxon>
        <taxon>Agaricomycetidae</taxon>
        <taxon>Agaricales</taxon>
        <taxon>Agaricineae</taxon>
        <taxon>Strophariaceae</taxon>
        <taxon>Agrocybe</taxon>
    </lineage>
</organism>
<feature type="transmembrane region" description="Helical" evidence="1">
    <location>
        <begin position="74"/>
        <end position="96"/>
    </location>
</feature>
<dbReference type="AlphaFoldDB" id="A0A9W8K6A6"/>
<feature type="transmembrane region" description="Helical" evidence="1">
    <location>
        <begin position="116"/>
        <end position="137"/>
    </location>
</feature>
<keyword evidence="3" id="KW-1185">Reference proteome</keyword>
<reference evidence="2" key="1">
    <citation type="submission" date="2022-07" db="EMBL/GenBank/DDBJ databases">
        <title>Genome Sequence of Agrocybe chaxingu.</title>
        <authorList>
            <person name="Buettner E."/>
        </authorList>
    </citation>
    <scope>NUCLEOTIDE SEQUENCE</scope>
    <source>
        <strain evidence="2">MP-N11</strain>
    </source>
</reference>
<evidence type="ECO:0000256" key="1">
    <source>
        <dbReference type="SAM" id="Phobius"/>
    </source>
</evidence>